<accession>A0A0U5GJC2</accession>
<dbReference type="PRINTS" id="PR00039">
    <property type="entry name" value="HTHLYSR"/>
</dbReference>
<evidence type="ECO:0000259" key="5">
    <source>
        <dbReference type="PROSITE" id="PS50931"/>
    </source>
</evidence>
<dbReference type="KEGG" id="ege:EM595_1013"/>
<proteinExistence type="inferred from homology"/>
<dbReference type="SUPFAM" id="SSF53850">
    <property type="entry name" value="Periplasmic binding protein-like II"/>
    <property type="match status" value="1"/>
</dbReference>
<dbReference type="Proteomes" id="UP000059419">
    <property type="component" value="Chromosome 1"/>
</dbReference>
<dbReference type="GO" id="GO:0006351">
    <property type="term" value="P:DNA-templated transcription"/>
    <property type="evidence" value="ECO:0007669"/>
    <property type="project" value="TreeGrafter"/>
</dbReference>
<evidence type="ECO:0000256" key="3">
    <source>
        <dbReference type="ARBA" id="ARBA00023125"/>
    </source>
</evidence>
<dbReference type="Gene3D" id="3.40.190.10">
    <property type="entry name" value="Periplasmic binding protein-like II"/>
    <property type="match status" value="2"/>
</dbReference>
<dbReference type="GO" id="GO:0003700">
    <property type="term" value="F:DNA-binding transcription factor activity"/>
    <property type="evidence" value="ECO:0007669"/>
    <property type="project" value="InterPro"/>
</dbReference>
<keyword evidence="4" id="KW-0804">Transcription</keyword>
<dbReference type="InterPro" id="IPR000847">
    <property type="entry name" value="LysR_HTH_N"/>
</dbReference>
<dbReference type="InterPro" id="IPR058163">
    <property type="entry name" value="LysR-type_TF_proteobact-type"/>
</dbReference>
<dbReference type="AlphaFoldDB" id="A0A0U5GJC2"/>
<keyword evidence="3" id="KW-0238">DNA-binding</keyword>
<dbReference type="Gene3D" id="1.10.10.10">
    <property type="entry name" value="Winged helix-like DNA-binding domain superfamily/Winged helix DNA-binding domain"/>
    <property type="match status" value="1"/>
</dbReference>
<feature type="domain" description="HTH lysR-type" evidence="5">
    <location>
        <begin position="5"/>
        <end position="62"/>
    </location>
</feature>
<dbReference type="SUPFAM" id="SSF46785">
    <property type="entry name" value="Winged helix' DNA-binding domain"/>
    <property type="match status" value="1"/>
</dbReference>
<gene>
    <name evidence="6" type="ORF">EM595_1013</name>
</gene>
<organism evidence="6 7">
    <name type="scientific">Duffyella gerundensis</name>
    <dbReference type="NCBI Taxonomy" id="1619313"/>
    <lineage>
        <taxon>Bacteria</taxon>
        <taxon>Pseudomonadati</taxon>
        <taxon>Pseudomonadota</taxon>
        <taxon>Gammaproteobacteria</taxon>
        <taxon>Enterobacterales</taxon>
        <taxon>Erwiniaceae</taxon>
        <taxon>Duffyella</taxon>
    </lineage>
</organism>
<evidence type="ECO:0000256" key="1">
    <source>
        <dbReference type="ARBA" id="ARBA00009437"/>
    </source>
</evidence>
<dbReference type="InterPro" id="IPR036388">
    <property type="entry name" value="WH-like_DNA-bd_sf"/>
</dbReference>
<dbReference type="CDD" id="cd08432">
    <property type="entry name" value="PBP2_GcdR_TrpI_HvrB_AmpR_like"/>
    <property type="match status" value="1"/>
</dbReference>
<name>A0A0U5GJC2_9GAMM</name>
<reference evidence="7" key="1">
    <citation type="submission" date="2015-11" db="EMBL/GenBank/DDBJ databases">
        <authorList>
            <person name="Blom J."/>
        </authorList>
    </citation>
    <scope>NUCLEOTIDE SEQUENCE [LARGE SCALE GENOMIC DNA]</scope>
</reference>
<dbReference type="InterPro" id="IPR036390">
    <property type="entry name" value="WH_DNA-bd_sf"/>
</dbReference>
<dbReference type="GO" id="GO:0043565">
    <property type="term" value="F:sequence-specific DNA binding"/>
    <property type="evidence" value="ECO:0007669"/>
    <property type="project" value="TreeGrafter"/>
</dbReference>
<keyword evidence="7" id="KW-1185">Reference proteome</keyword>
<protein>
    <submittedName>
        <fullName evidence="6">LysR family transcriptional regulator</fullName>
    </submittedName>
</protein>
<dbReference type="RefSeq" id="WP_067428501.1">
    <property type="nucleotide sequence ID" value="NZ_LN907827.1"/>
</dbReference>
<evidence type="ECO:0000256" key="4">
    <source>
        <dbReference type="ARBA" id="ARBA00023163"/>
    </source>
</evidence>
<dbReference type="STRING" id="1619313.EM595_1013"/>
<sequence length="289" mass="32321">MAGLPSLRALYYFHQAAACNSFSLAAQKLNVTHSAISHQIRQLEAWMGKPLFLRINGGVRLTAQGETLLLSCHSAFGELTRICEHIRSDDVRRLRLSCAPSFLSQWLIPRLASFYARYPTTELQFLPLGDTDQLRNGDIDVLILSATAGHAQDIDVTLIEDDYIGPLCSPQLATIVAGHSDFFTLPLLHADTKRYAWAEWAAKSGVPGNFDAGRRFDNLTLGIQAARNGLGIIMAPRSLVTQELKNGTLVAPLGFELADRATWMMTIRRRQQEEEITQFRDWLRQAVRE</sequence>
<evidence type="ECO:0000313" key="7">
    <source>
        <dbReference type="Proteomes" id="UP000059419"/>
    </source>
</evidence>
<dbReference type="PANTHER" id="PTHR30537:SF74">
    <property type="entry name" value="HTH-TYPE TRANSCRIPTIONAL REGULATOR TRPI"/>
    <property type="match status" value="1"/>
</dbReference>
<keyword evidence="2" id="KW-0805">Transcription regulation</keyword>
<dbReference type="EMBL" id="LN907827">
    <property type="protein sequence ID" value="CUU23249.1"/>
    <property type="molecule type" value="Genomic_DNA"/>
</dbReference>
<dbReference type="InterPro" id="IPR005119">
    <property type="entry name" value="LysR_subst-bd"/>
</dbReference>
<comment type="similarity">
    <text evidence="1">Belongs to the LysR transcriptional regulatory family.</text>
</comment>
<dbReference type="OrthoDB" id="5526340at2"/>
<dbReference type="Pfam" id="PF00126">
    <property type="entry name" value="HTH_1"/>
    <property type="match status" value="1"/>
</dbReference>
<dbReference type="PROSITE" id="PS50931">
    <property type="entry name" value="HTH_LYSR"/>
    <property type="match status" value="1"/>
</dbReference>
<evidence type="ECO:0000256" key="2">
    <source>
        <dbReference type="ARBA" id="ARBA00023015"/>
    </source>
</evidence>
<dbReference type="Pfam" id="PF03466">
    <property type="entry name" value="LysR_substrate"/>
    <property type="match status" value="1"/>
</dbReference>
<dbReference type="PANTHER" id="PTHR30537">
    <property type="entry name" value="HTH-TYPE TRANSCRIPTIONAL REGULATOR"/>
    <property type="match status" value="1"/>
</dbReference>
<evidence type="ECO:0000313" key="6">
    <source>
        <dbReference type="EMBL" id="CUU23249.1"/>
    </source>
</evidence>
<dbReference type="PATRIC" id="fig|1619313.3.peg.1053"/>